<feature type="domain" description="VWFA" evidence="1">
    <location>
        <begin position="369"/>
        <end position="553"/>
    </location>
</feature>
<dbReference type="PANTHER" id="PTHR41248:SF1">
    <property type="entry name" value="NORD PROTEIN"/>
    <property type="match status" value="1"/>
</dbReference>
<reference evidence="2 3" key="1">
    <citation type="submission" date="2018-05" db="EMBL/GenBank/DDBJ databases">
        <title>Genomic Encyclopedia of Type Strains, Phase IV (KMG-V): Genome sequencing to study the core and pangenomes of soil and plant-associated prokaryotes.</title>
        <authorList>
            <person name="Whitman W."/>
        </authorList>
    </citation>
    <scope>NUCLEOTIDE SEQUENCE [LARGE SCALE GENOMIC DNA]</scope>
    <source>
        <strain evidence="2 3">SCZa-39</strain>
    </source>
</reference>
<dbReference type="Gene3D" id="3.40.50.410">
    <property type="entry name" value="von Willebrand factor, type A domain"/>
    <property type="match status" value="1"/>
</dbReference>
<dbReference type="InterPro" id="IPR002035">
    <property type="entry name" value="VWF_A"/>
</dbReference>
<dbReference type="InterPro" id="IPR051928">
    <property type="entry name" value="NorD/CobT"/>
</dbReference>
<comment type="caution">
    <text evidence="2">The sequence shown here is derived from an EMBL/GenBank/DDBJ whole genome shotgun (WGS) entry which is preliminary data.</text>
</comment>
<dbReference type="Proteomes" id="UP000245712">
    <property type="component" value="Unassembled WGS sequence"/>
</dbReference>
<dbReference type="InterPro" id="IPR036465">
    <property type="entry name" value="vWFA_dom_sf"/>
</dbReference>
<evidence type="ECO:0000313" key="2">
    <source>
        <dbReference type="EMBL" id="PVX81728.1"/>
    </source>
</evidence>
<dbReference type="SMART" id="SM00327">
    <property type="entry name" value="VWA"/>
    <property type="match status" value="1"/>
</dbReference>
<sequence>MTAARTFDAAARALALYLEAGWQVSPKLLPLAVPDDDAWSNARTAVTEGALLLPEAARVESSGDASRFYLACAAHAAAHLTWSTQPFERGKLTPLQIALAGTIEDARVERLAMRRFPGLRRWWRPYHTTGPDSARTASALIARLARALFDPEYSDSDGWVGKGRRLFEEAFARTSGADASISRHIGNLLGNDLGQMRVQFNAKTYVQEAAYRDDNVFLWVAEPQPVAPAPADANDARSVATNAVPSGGGEMREDEPEPTQAGAVAVSVARYREWDYLIRRYRNDWCRVETLRAAAAHATFAASHASALQEQRMRGSLRAARRRMRAGTTRAHEGDAIDLDACIAARVEARRGLQPDLKPFFVANWRARPHPVAVLLDLSASSGFSGTMNGALALGRVLGRALGADAWPFAMYGFHSDGRQRVRFHVFKPFDEPWSESTEAALRAAQPGLSTRFGAALRHLATQLTPEMHDDMRASVIVVSDGEPFDVDSFDPRYLREDMRCALRELAAQRIDCVCLSLDPASTGVAAEMFGRTRAAVVGGEDGAADALRRVLAFTS</sequence>
<keyword evidence="3" id="KW-1185">Reference proteome</keyword>
<name>A0ABX5KJC6_9BURK</name>
<dbReference type="RefSeq" id="WP_116612024.1">
    <property type="nucleotide sequence ID" value="NZ_QEOB01000010.1"/>
</dbReference>
<dbReference type="SUPFAM" id="SSF53300">
    <property type="entry name" value="vWA-like"/>
    <property type="match status" value="1"/>
</dbReference>
<evidence type="ECO:0000259" key="1">
    <source>
        <dbReference type="SMART" id="SM00327"/>
    </source>
</evidence>
<gene>
    <name evidence="2" type="ORF">C7402_110132</name>
</gene>
<dbReference type="PANTHER" id="PTHR41248">
    <property type="entry name" value="NORD PROTEIN"/>
    <property type="match status" value="1"/>
</dbReference>
<proteinExistence type="predicted"/>
<protein>
    <recommendedName>
        <fullName evidence="1">VWFA domain-containing protein</fullName>
    </recommendedName>
</protein>
<accession>A0ABX5KJC6</accession>
<evidence type="ECO:0000313" key="3">
    <source>
        <dbReference type="Proteomes" id="UP000245712"/>
    </source>
</evidence>
<organism evidence="2 3">
    <name type="scientific">Paraburkholderia unamae</name>
    <dbReference type="NCBI Taxonomy" id="219649"/>
    <lineage>
        <taxon>Bacteria</taxon>
        <taxon>Pseudomonadati</taxon>
        <taxon>Pseudomonadota</taxon>
        <taxon>Betaproteobacteria</taxon>
        <taxon>Burkholderiales</taxon>
        <taxon>Burkholderiaceae</taxon>
        <taxon>Paraburkholderia</taxon>
    </lineage>
</organism>
<dbReference type="EMBL" id="QEOB01000010">
    <property type="protein sequence ID" value="PVX81728.1"/>
    <property type="molecule type" value="Genomic_DNA"/>
</dbReference>